<evidence type="ECO:0000256" key="1">
    <source>
        <dbReference type="ARBA" id="ARBA00004123"/>
    </source>
</evidence>
<evidence type="ECO:0000259" key="10">
    <source>
        <dbReference type="Pfam" id="PF15412"/>
    </source>
</evidence>
<evidence type="ECO:0000256" key="8">
    <source>
        <dbReference type="SAM" id="MobiDB-lite"/>
    </source>
</evidence>
<evidence type="ECO:0000256" key="3">
    <source>
        <dbReference type="ARBA" id="ARBA00022763"/>
    </source>
</evidence>
<keyword evidence="3 7" id="KW-0227">DNA damage</keyword>
<feature type="domain" description="Nse4/EID protein Nse3/MAGE-binding" evidence="10">
    <location>
        <begin position="70"/>
        <end position="124"/>
    </location>
</feature>
<dbReference type="AlphaFoldDB" id="A0A4Q9NHJ7"/>
<feature type="region of interest" description="Disordered" evidence="8">
    <location>
        <begin position="206"/>
        <end position="225"/>
    </location>
</feature>
<dbReference type="Pfam" id="PF08743">
    <property type="entry name" value="Nse4_C"/>
    <property type="match status" value="1"/>
</dbReference>
<evidence type="ECO:0000256" key="7">
    <source>
        <dbReference type="RuleBase" id="RU365071"/>
    </source>
</evidence>
<dbReference type="InterPro" id="IPR027786">
    <property type="entry name" value="Nse4/EID"/>
</dbReference>
<evidence type="ECO:0000313" key="11">
    <source>
        <dbReference type="EMBL" id="TBU53473.1"/>
    </source>
</evidence>
<gene>
    <name evidence="11" type="ORF">BD310DRAFT_887751</name>
</gene>
<comment type="function">
    <text evidence="7">Component of the SMC5-SMC6 complex, that promotes sister chromatid alignment after DNA damage and facilitates double-stranded DNA breaks (DSBs) repair via homologous recombination between sister chromatids.</text>
</comment>
<dbReference type="InterPro" id="IPR029225">
    <property type="entry name" value="Nse4_Nse3-bd"/>
</dbReference>
<keyword evidence="12" id="KW-1185">Reference proteome</keyword>
<accession>A0A4Q9NHJ7</accession>
<comment type="subunit">
    <text evidence="7">Component of the SMC5-SMC6 complex.</text>
</comment>
<evidence type="ECO:0000256" key="6">
    <source>
        <dbReference type="ARBA" id="ARBA00023242"/>
    </source>
</evidence>
<feature type="region of interest" description="Disordered" evidence="8">
    <location>
        <begin position="1"/>
        <end position="22"/>
    </location>
</feature>
<dbReference type="GO" id="GO:0005634">
    <property type="term" value="C:nucleus"/>
    <property type="evidence" value="ECO:0007669"/>
    <property type="project" value="UniProtKB-SubCell"/>
</dbReference>
<dbReference type="GO" id="GO:0030915">
    <property type="term" value="C:Smc5-Smc6 complex"/>
    <property type="evidence" value="ECO:0007669"/>
    <property type="project" value="UniProtKB-UniRule"/>
</dbReference>
<keyword evidence="6 7" id="KW-0539">Nucleus</keyword>
<name>A0A4Q9NHJ7_9APHY</name>
<dbReference type="GO" id="GO:0006281">
    <property type="term" value="P:DNA repair"/>
    <property type="evidence" value="ECO:0007669"/>
    <property type="project" value="UniProtKB-UniRule"/>
</dbReference>
<sequence length="383" mass="43169">MARDDVDMQDVAYDPDQDPEATRDIRRKYRRAVQQLTETQDISTDEVADQLRQADLLFKEVQGIQEATNDSNLLVQISQIGAAKARAMKSGSGAFDTDDFVARLITYMGGRKPTSSVDLDDDDDEYGEAYDGAGGAPLDWERIGRRALGKSRRVPAMDFMCVLSCLLLLLLSPRRRTFEVVDVDLGLCFGAKRECDVDADADADTDTDDGAYVDPGDRLGPLSIEQKKRTAAKRAKLEKNKEDLKKPQEITEDDITRSGNETTKNVAALEHILNKIEGTVNIFKFVINPHDFGQSVENLFYLSFLIRDGKCAFFTDEDTGEPVILLCEQPTQKDYQEGLVKHQLVMEFDMSTWKRAIEVFNITEPMIPQRPKSEMRIGQKWYG</sequence>
<evidence type="ECO:0000256" key="5">
    <source>
        <dbReference type="ARBA" id="ARBA00023204"/>
    </source>
</evidence>
<evidence type="ECO:0000259" key="9">
    <source>
        <dbReference type="Pfam" id="PF08743"/>
    </source>
</evidence>
<keyword evidence="4 7" id="KW-0233">DNA recombination</keyword>
<feature type="domain" description="Non-structural maintenance of chromosome element 4 C-terminal" evidence="9">
    <location>
        <begin position="280"/>
        <end position="367"/>
    </location>
</feature>
<dbReference type="EMBL" id="ML145213">
    <property type="protein sequence ID" value="TBU53473.1"/>
    <property type="molecule type" value="Genomic_DNA"/>
</dbReference>
<dbReference type="GO" id="GO:0006310">
    <property type="term" value="P:DNA recombination"/>
    <property type="evidence" value="ECO:0007669"/>
    <property type="project" value="UniProtKB-UniRule"/>
</dbReference>
<reference evidence="11 12" key="1">
    <citation type="submission" date="2019-01" db="EMBL/GenBank/DDBJ databases">
        <title>Draft genome sequences of three monokaryotic isolates of the white-rot basidiomycete fungus Dichomitus squalens.</title>
        <authorList>
            <consortium name="DOE Joint Genome Institute"/>
            <person name="Lopez S.C."/>
            <person name="Andreopoulos B."/>
            <person name="Pangilinan J."/>
            <person name="Lipzen A."/>
            <person name="Riley R."/>
            <person name="Ahrendt S."/>
            <person name="Ng V."/>
            <person name="Barry K."/>
            <person name="Daum C."/>
            <person name="Grigoriev I.V."/>
            <person name="Hilden K.S."/>
            <person name="Makela M.R."/>
            <person name="de Vries R.P."/>
        </authorList>
    </citation>
    <scope>NUCLEOTIDE SEQUENCE [LARGE SCALE GENOMIC DNA]</scope>
    <source>
        <strain evidence="11 12">CBS 464.89</strain>
    </source>
</reference>
<feature type="region of interest" description="Disordered" evidence="8">
    <location>
        <begin position="231"/>
        <end position="250"/>
    </location>
</feature>
<evidence type="ECO:0000256" key="2">
    <source>
        <dbReference type="ARBA" id="ARBA00008997"/>
    </source>
</evidence>
<keyword evidence="5 7" id="KW-0234">DNA repair</keyword>
<organism evidence="11 12">
    <name type="scientific">Dichomitus squalens</name>
    <dbReference type="NCBI Taxonomy" id="114155"/>
    <lineage>
        <taxon>Eukaryota</taxon>
        <taxon>Fungi</taxon>
        <taxon>Dikarya</taxon>
        <taxon>Basidiomycota</taxon>
        <taxon>Agaricomycotina</taxon>
        <taxon>Agaricomycetes</taxon>
        <taxon>Polyporales</taxon>
        <taxon>Polyporaceae</taxon>
        <taxon>Dichomitus</taxon>
    </lineage>
</organism>
<dbReference type="PANTHER" id="PTHR16140:SF0">
    <property type="entry name" value="NON-STRUCTURAL MAINTENANCE OF CHROMOSOMES ELEMENT 4"/>
    <property type="match status" value="1"/>
</dbReference>
<dbReference type="Proteomes" id="UP000292082">
    <property type="component" value="Unassembled WGS sequence"/>
</dbReference>
<dbReference type="Pfam" id="PF15412">
    <property type="entry name" value="Nse4-Nse3_bdg"/>
    <property type="match status" value="1"/>
</dbReference>
<evidence type="ECO:0000313" key="12">
    <source>
        <dbReference type="Proteomes" id="UP000292082"/>
    </source>
</evidence>
<dbReference type="STRING" id="114155.A0A4Q9NHJ7"/>
<dbReference type="InterPro" id="IPR014854">
    <property type="entry name" value="Nse4_C"/>
</dbReference>
<comment type="similarity">
    <text evidence="2 7">Belongs to the NSE4 family.</text>
</comment>
<evidence type="ECO:0000256" key="4">
    <source>
        <dbReference type="ARBA" id="ARBA00023172"/>
    </source>
</evidence>
<proteinExistence type="inferred from homology"/>
<protein>
    <recommendedName>
        <fullName evidence="7">Non-structural maintenance of chromosomes element 4</fullName>
    </recommendedName>
</protein>
<comment type="subcellular location">
    <subcellularLocation>
        <location evidence="1 7">Nucleus</location>
    </subcellularLocation>
</comment>
<dbReference type="PANTHER" id="PTHR16140">
    <property type="entry name" value="NON-STRUCTURAL MAINTENANCE OF CHROMOSOMES ELEMENT 4"/>
    <property type="match status" value="1"/>
</dbReference>
<feature type="compositionally biased region" description="Basic and acidic residues" evidence="8">
    <location>
        <begin position="235"/>
        <end position="249"/>
    </location>
</feature>